<dbReference type="KEGG" id="vg:22112347"/>
<sequence length="103" mass="11312">MSTTFTWNIAQLERETADGYVFTVHYTVNAQDDTYSAGAYGSLGLERPEGDLIPFADLTEEIVVGWVKEKFGEEKVTEIEAALQAQLDEQRAPSKAAGLPWAG</sequence>
<dbReference type="Pfam" id="PF25590">
    <property type="entry name" value="DUF7936"/>
    <property type="match status" value="1"/>
</dbReference>
<gene>
    <name evidence="1" type="ORF">S-CBP3_0003</name>
</gene>
<dbReference type="Proteomes" id="UP000030044">
    <property type="component" value="Segment"/>
</dbReference>
<dbReference type="EMBL" id="KC310803">
    <property type="protein sequence ID" value="AGK86560.1"/>
    <property type="molecule type" value="Genomic_DNA"/>
</dbReference>
<dbReference type="InterPro" id="IPR057696">
    <property type="entry name" value="DUF7936"/>
</dbReference>
<name>A0A096VKI5_9CAUD</name>
<reference evidence="2" key="1">
    <citation type="submission" date="2012-12" db="EMBL/GenBank/DDBJ databases">
        <title>Genomics of marine cyanopodoviruses.</title>
        <authorList>
            <person name="Huang S."/>
            <person name="Chen F."/>
        </authorList>
    </citation>
    <scope>NUCLEOTIDE SEQUENCE [LARGE SCALE GENOMIC DNA]</scope>
</reference>
<evidence type="ECO:0000313" key="1">
    <source>
        <dbReference type="EMBL" id="AGK86560.1"/>
    </source>
</evidence>
<evidence type="ECO:0000313" key="2">
    <source>
        <dbReference type="Proteomes" id="UP000030044"/>
    </source>
</evidence>
<keyword evidence="2" id="KW-1185">Reference proteome</keyword>
<reference evidence="1 2" key="2">
    <citation type="journal article" date="2015" name="PLoS ONE">
        <title>Comparative Genomic and Phylogenomic Analyses Reveal a Conserved Core Genome Shared by Estuarine and Oceanic Cyanopodoviruses.</title>
        <authorList>
            <person name="Huang S."/>
            <person name="Zhang S."/>
            <person name="Jiao N."/>
            <person name="Chen F."/>
        </authorList>
    </citation>
    <scope>NUCLEOTIDE SEQUENCE [LARGE SCALE GENOMIC DNA]</scope>
</reference>
<accession>A0A096VKI5</accession>
<organism evidence="1 2">
    <name type="scientific">Synechococcus phage S-CBP3</name>
    <dbReference type="NCBI Taxonomy" id="756276"/>
    <lineage>
        <taxon>Viruses</taxon>
        <taxon>Duplodnaviria</taxon>
        <taxon>Heunggongvirae</taxon>
        <taxon>Uroviricota</taxon>
        <taxon>Caudoviricetes</taxon>
        <taxon>Autographivirales</taxon>
        <taxon>Lirvirus</taxon>
        <taxon>Lirvirus SCBP3</taxon>
    </lineage>
</organism>
<proteinExistence type="predicted"/>
<dbReference type="OrthoDB" id="17423at10239"/>
<protein>
    <submittedName>
        <fullName evidence="1">Uncharacterized protein</fullName>
    </submittedName>
</protein>